<evidence type="ECO:0000313" key="1">
    <source>
        <dbReference type="EMBL" id="OKA27588.1"/>
    </source>
</evidence>
<evidence type="ECO:0000313" key="2">
    <source>
        <dbReference type="Proteomes" id="UP000185990"/>
    </source>
</evidence>
<dbReference type="RefSeq" id="WP_073509052.1">
    <property type="nucleotide sequence ID" value="NZ_MPJD01000009.1"/>
</dbReference>
<organism evidence="1 2">
    <name type="scientific">Pseudomonas versuta</name>
    <dbReference type="NCBI Taxonomy" id="1788301"/>
    <lineage>
        <taxon>Bacteria</taxon>
        <taxon>Pseudomonadati</taxon>
        <taxon>Pseudomonadota</taxon>
        <taxon>Gammaproteobacteria</taxon>
        <taxon>Pseudomonadales</taxon>
        <taxon>Pseudomonadaceae</taxon>
        <taxon>Pseudomonas</taxon>
    </lineage>
</organism>
<gene>
    <name evidence="1" type="ORF">BOH74_04335</name>
</gene>
<proteinExistence type="predicted"/>
<comment type="caution">
    <text evidence="1">The sequence shown here is derived from an EMBL/GenBank/DDBJ whole genome shotgun (WGS) entry which is preliminary data.</text>
</comment>
<name>A0A854A213_9PSED</name>
<accession>A0A854A213</accession>
<protein>
    <submittedName>
        <fullName evidence="1">Uncharacterized protein</fullName>
    </submittedName>
</protein>
<sequence>MKDRTISITHPVESVLFGPYQFHAHSLMQMSYSSMWSWGQHCLHVSFPSMIKDYAQAVVAVGAEVEYLEPFEVFDADEFSITVERFHVRQANSVFDVLHTITAAGINIARVSVRWKLVVLDGDDALSATPGVIRDALLQQFLPSEINPSRVKRPLPEKLEIIELEGVMLTSFEHPFTLYRHRCEVADQWAFNELPALGAESRESLIDALENDPHELCSSLGYPFKTITMEWRCPFYLLDKGVVTTTAYKHIDALVFVHKIYNITRANTLAAIVIEEF</sequence>
<dbReference type="EMBL" id="MPJD01000009">
    <property type="protein sequence ID" value="OKA27588.1"/>
    <property type="molecule type" value="Genomic_DNA"/>
</dbReference>
<dbReference type="AlphaFoldDB" id="A0A854A213"/>
<dbReference type="Proteomes" id="UP000185990">
    <property type="component" value="Unassembled WGS sequence"/>
</dbReference>
<reference evidence="1 2" key="1">
    <citation type="submission" date="2016-11" db="EMBL/GenBank/DDBJ databases">
        <title>Draft genome of Pseudomonas versuta A4R1.12.</title>
        <authorList>
            <person name="See-Too W.-S."/>
        </authorList>
    </citation>
    <scope>NUCLEOTIDE SEQUENCE [LARGE SCALE GENOMIC DNA]</scope>
    <source>
        <strain evidence="1 2">A4R1.12</strain>
    </source>
</reference>